<evidence type="ECO:0000313" key="3">
    <source>
        <dbReference type="Proteomes" id="UP000480266"/>
    </source>
</evidence>
<evidence type="ECO:0000313" key="2">
    <source>
        <dbReference type="EMBL" id="NGX99267.1"/>
    </source>
</evidence>
<organism evidence="2 3">
    <name type="scientific">Candidatus Afipia apatlaquensis</name>
    <dbReference type="NCBI Taxonomy" id="2712852"/>
    <lineage>
        <taxon>Bacteria</taxon>
        <taxon>Pseudomonadati</taxon>
        <taxon>Pseudomonadota</taxon>
        <taxon>Alphaproteobacteria</taxon>
        <taxon>Hyphomicrobiales</taxon>
        <taxon>Nitrobacteraceae</taxon>
        <taxon>Afipia</taxon>
    </lineage>
</organism>
<proteinExistence type="predicted"/>
<name>A0A7C9VJ80_9BRAD</name>
<protein>
    <submittedName>
        <fullName evidence="2">YbjN domain-containing protein</fullName>
    </submittedName>
</protein>
<reference evidence="2" key="1">
    <citation type="submission" date="2020-02" db="EMBL/GenBank/DDBJ databases">
        <title>Draft genome sequence of Candidatus Afipia apatlaquensis IBT-C3, a potential strain for decolorization of textile dyes.</title>
        <authorList>
            <person name="Sanchez-Reyes A."/>
            <person name="Breton-Deval L."/>
            <person name="Mangelson H."/>
            <person name="Sanchez-Flores A."/>
        </authorList>
    </citation>
    <scope>NUCLEOTIDE SEQUENCE [LARGE SCALE GENOMIC DNA]</scope>
    <source>
        <strain evidence="2">IBT-C3</strain>
    </source>
</reference>
<accession>A0A7C9VJ80</accession>
<dbReference type="Proteomes" id="UP000480266">
    <property type="component" value="Unassembled WGS sequence"/>
</dbReference>
<feature type="region of interest" description="Disordered" evidence="1">
    <location>
        <begin position="1"/>
        <end position="20"/>
    </location>
</feature>
<dbReference type="Pfam" id="PF10722">
    <property type="entry name" value="YbjN"/>
    <property type="match status" value="1"/>
</dbReference>
<comment type="caution">
    <text evidence="2">The sequence shown here is derived from an EMBL/GenBank/DDBJ whole genome shotgun (WGS) entry which is preliminary data.</text>
</comment>
<dbReference type="AlphaFoldDB" id="A0A7C9VJ80"/>
<gene>
    <name evidence="2" type="ORF">G4V63_29940</name>
</gene>
<evidence type="ECO:0000256" key="1">
    <source>
        <dbReference type="SAM" id="MobiDB-lite"/>
    </source>
</evidence>
<keyword evidence="3" id="KW-1185">Reference proteome</keyword>
<dbReference type="EMBL" id="JAAMRR010001533">
    <property type="protein sequence ID" value="NGX99267.1"/>
    <property type="molecule type" value="Genomic_DNA"/>
</dbReference>
<sequence>MSNTNNTLANAEVQTNAAQQSQSAEQGTVAFVTLETLRTLIQDGGYRAEIVTDGKISFLRSASNGLDFDLRPGNIFVNEPADVDQKPQRFADLVFVVLFAVQGAFPAELLNRWNQTHRFGRLFIDRTNPDREFLVLSLDVSVAGGATTAYLRHQLAIWDSLMRQLVPWLRDELAKIAPTVNTQTTASSDQVLPMQPANA</sequence>
<dbReference type="InterPro" id="IPR019660">
    <property type="entry name" value="Put_sensory_transdc_reg_YbjN"/>
</dbReference>
<dbReference type="CDD" id="cd17511">
    <property type="entry name" value="YbjN_AmyR-like"/>
    <property type="match status" value="1"/>
</dbReference>